<evidence type="ECO:0000259" key="3">
    <source>
        <dbReference type="PROSITE" id="PS50930"/>
    </source>
</evidence>
<feature type="domain" description="Response regulatory" evidence="2">
    <location>
        <begin position="3"/>
        <end position="116"/>
    </location>
</feature>
<dbReference type="GO" id="GO:0000156">
    <property type="term" value="F:phosphorelay response regulator activity"/>
    <property type="evidence" value="ECO:0007669"/>
    <property type="project" value="InterPro"/>
</dbReference>
<dbReference type="Proteomes" id="UP000306402">
    <property type="component" value="Unassembled WGS sequence"/>
</dbReference>
<accession>A0A5R9L2P9</accession>
<dbReference type="EMBL" id="VCEJ01000002">
    <property type="protein sequence ID" value="TLV02575.1"/>
    <property type="molecule type" value="Genomic_DNA"/>
</dbReference>
<dbReference type="OrthoDB" id="1646880at2"/>
<sequence length="261" mass="30243">MIKALIIDDEQRARNVLAHYLISFVTTEMIIREAGSVHEALATMEDFTPDVVFLDVEMPYQNGFDFLATQTNPPFDIIFITAYNHYAIQAIRFSALDYLLKPVDIEELKIAVDKHMQRAISRMPPADQQQQLLQQQLYENLTRNIAKKDIREFRLAVPSSAGVYFFGLDEILRLEADKNYTAIHLVGKRPFLSSKTLKHFDDMLSEFNFLRTHKSHLINPRHIKHISHNNQVILLTDGTEIEVSRRKKDLLNQYVNPHKPG</sequence>
<evidence type="ECO:0000259" key="2">
    <source>
        <dbReference type="PROSITE" id="PS50110"/>
    </source>
</evidence>
<dbReference type="RefSeq" id="WP_138363786.1">
    <property type="nucleotide sequence ID" value="NZ_VCEJ01000002.1"/>
</dbReference>
<dbReference type="InterPro" id="IPR011006">
    <property type="entry name" value="CheY-like_superfamily"/>
</dbReference>
<dbReference type="PROSITE" id="PS50110">
    <property type="entry name" value="RESPONSE_REGULATORY"/>
    <property type="match status" value="1"/>
</dbReference>
<keyword evidence="1" id="KW-0597">Phosphoprotein</keyword>
<evidence type="ECO:0000256" key="1">
    <source>
        <dbReference type="PROSITE-ProRule" id="PRU00169"/>
    </source>
</evidence>
<dbReference type="InterPro" id="IPR001789">
    <property type="entry name" value="Sig_transdc_resp-reg_receiver"/>
</dbReference>
<name>A0A5R9L2P9_9BACT</name>
<evidence type="ECO:0000313" key="5">
    <source>
        <dbReference type="Proteomes" id="UP000306402"/>
    </source>
</evidence>
<keyword evidence="5" id="KW-1185">Reference proteome</keyword>
<reference evidence="4 5" key="1">
    <citation type="submission" date="2019-05" db="EMBL/GenBank/DDBJ databases">
        <authorList>
            <person name="Qu J.-H."/>
        </authorList>
    </citation>
    <scope>NUCLEOTIDE SEQUENCE [LARGE SCALE GENOMIC DNA]</scope>
    <source>
        <strain evidence="4 5">T17</strain>
    </source>
</reference>
<dbReference type="SMART" id="SM00850">
    <property type="entry name" value="LytTR"/>
    <property type="match status" value="1"/>
</dbReference>
<dbReference type="PANTHER" id="PTHR37299">
    <property type="entry name" value="TRANSCRIPTIONAL REGULATOR-RELATED"/>
    <property type="match status" value="1"/>
</dbReference>
<dbReference type="Gene3D" id="2.40.50.1020">
    <property type="entry name" value="LytTr DNA-binding domain"/>
    <property type="match status" value="1"/>
</dbReference>
<feature type="modified residue" description="4-aspartylphosphate" evidence="1">
    <location>
        <position position="55"/>
    </location>
</feature>
<dbReference type="InterPro" id="IPR007492">
    <property type="entry name" value="LytTR_DNA-bd_dom"/>
</dbReference>
<evidence type="ECO:0000313" key="4">
    <source>
        <dbReference type="EMBL" id="TLV02575.1"/>
    </source>
</evidence>
<dbReference type="InterPro" id="IPR046947">
    <property type="entry name" value="LytR-like"/>
</dbReference>
<gene>
    <name evidence="4" type="ORF">FEN17_02845</name>
</gene>
<dbReference type="PANTHER" id="PTHR37299:SF1">
    <property type="entry name" value="STAGE 0 SPORULATION PROTEIN A HOMOLOG"/>
    <property type="match status" value="1"/>
</dbReference>
<organism evidence="4 5">
    <name type="scientific">Dyadobacter luticola</name>
    <dbReference type="NCBI Taxonomy" id="1979387"/>
    <lineage>
        <taxon>Bacteria</taxon>
        <taxon>Pseudomonadati</taxon>
        <taxon>Bacteroidota</taxon>
        <taxon>Cytophagia</taxon>
        <taxon>Cytophagales</taxon>
        <taxon>Spirosomataceae</taxon>
        <taxon>Dyadobacter</taxon>
    </lineage>
</organism>
<dbReference type="AlphaFoldDB" id="A0A5R9L2P9"/>
<dbReference type="SUPFAM" id="SSF52172">
    <property type="entry name" value="CheY-like"/>
    <property type="match status" value="1"/>
</dbReference>
<comment type="caution">
    <text evidence="4">The sequence shown here is derived from an EMBL/GenBank/DDBJ whole genome shotgun (WGS) entry which is preliminary data.</text>
</comment>
<dbReference type="Pfam" id="PF00072">
    <property type="entry name" value="Response_reg"/>
    <property type="match status" value="1"/>
</dbReference>
<dbReference type="Pfam" id="PF04397">
    <property type="entry name" value="LytTR"/>
    <property type="match status" value="1"/>
</dbReference>
<dbReference type="Gene3D" id="3.40.50.2300">
    <property type="match status" value="1"/>
</dbReference>
<proteinExistence type="predicted"/>
<protein>
    <submittedName>
        <fullName evidence="4">Response regulator transcription factor</fullName>
    </submittedName>
</protein>
<dbReference type="GO" id="GO:0003677">
    <property type="term" value="F:DNA binding"/>
    <property type="evidence" value="ECO:0007669"/>
    <property type="project" value="InterPro"/>
</dbReference>
<dbReference type="SMART" id="SM00448">
    <property type="entry name" value="REC"/>
    <property type="match status" value="1"/>
</dbReference>
<dbReference type="PROSITE" id="PS50930">
    <property type="entry name" value="HTH_LYTTR"/>
    <property type="match status" value="1"/>
</dbReference>
<feature type="domain" description="HTH LytTR-type" evidence="3">
    <location>
        <begin position="155"/>
        <end position="253"/>
    </location>
</feature>